<dbReference type="AlphaFoldDB" id="A0A0J6IJ36"/>
<dbReference type="EMBL" id="DS268113">
    <property type="protein sequence ID" value="KMM71907.1"/>
    <property type="molecule type" value="Genomic_DNA"/>
</dbReference>
<dbReference type="OrthoDB" id="5378435at2759"/>
<name>A0A0J6IJ36_COCPO</name>
<dbReference type="VEuPathDB" id="FungiDB:CPAG_08207"/>
<accession>A0A0J6IJ36</accession>
<protein>
    <submittedName>
        <fullName evidence="2">Uncharacterized protein</fullName>
    </submittedName>
</protein>
<organism evidence="2 3">
    <name type="scientific">Coccidioides posadasii RMSCC 3488</name>
    <dbReference type="NCBI Taxonomy" id="454284"/>
    <lineage>
        <taxon>Eukaryota</taxon>
        <taxon>Fungi</taxon>
        <taxon>Dikarya</taxon>
        <taxon>Ascomycota</taxon>
        <taxon>Pezizomycotina</taxon>
        <taxon>Eurotiomycetes</taxon>
        <taxon>Eurotiomycetidae</taxon>
        <taxon>Onygenales</taxon>
        <taxon>Onygenaceae</taxon>
        <taxon>Coccidioides</taxon>
    </lineage>
</organism>
<dbReference type="Proteomes" id="UP000054567">
    <property type="component" value="Unassembled WGS sequence"/>
</dbReference>
<feature type="region of interest" description="Disordered" evidence="1">
    <location>
        <begin position="185"/>
        <end position="237"/>
    </location>
</feature>
<feature type="compositionally biased region" description="Acidic residues" evidence="1">
    <location>
        <begin position="297"/>
        <end position="309"/>
    </location>
</feature>
<feature type="region of interest" description="Disordered" evidence="1">
    <location>
        <begin position="285"/>
        <end position="309"/>
    </location>
</feature>
<reference evidence="3" key="3">
    <citation type="journal article" date="2010" name="Genome Res.">
        <title>Population genomic sequencing of Coccidioides fungi reveals recent hybridization and transposon control.</title>
        <authorList>
            <person name="Neafsey D.E."/>
            <person name="Barker B.M."/>
            <person name="Sharpton T.J."/>
            <person name="Stajich J.E."/>
            <person name="Park D.J."/>
            <person name="Whiston E."/>
            <person name="Hung C.-Y."/>
            <person name="McMahan C."/>
            <person name="White J."/>
            <person name="Sykes S."/>
            <person name="Heiman D."/>
            <person name="Young S."/>
            <person name="Zeng Q."/>
            <person name="Abouelleil A."/>
            <person name="Aftuck L."/>
            <person name="Bessette D."/>
            <person name="Brown A."/>
            <person name="FitzGerald M."/>
            <person name="Lui A."/>
            <person name="Macdonald J.P."/>
            <person name="Priest M."/>
            <person name="Orbach M.J."/>
            <person name="Galgiani J.N."/>
            <person name="Kirkland T.N."/>
            <person name="Cole G.T."/>
            <person name="Birren B.W."/>
            <person name="Henn M.R."/>
            <person name="Taylor J.W."/>
            <person name="Rounsley S.D."/>
        </authorList>
    </citation>
    <scope>NUCLEOTIDE SEQUENCE [LARGE SCALE GENOMIC DNA]</scope>
    <source>
        <strain evidence="3">RMSCC 3488</strain>
    </source>
</reference>
<evidence type="ECO:0000313" key="2">
    <source>
        <dbReference type="EMBL" id="KMM71907.1"/>
    </source>
</evidence>
<reference evidence="2 3" key="1">
    <citation type="submission" date="2007-06" db="EMBL/GenBank/DDBJ databases">
        <title>The Genome Sequence of Coccidioides posadasii RMSCC_3488.</title>
        <authorList>
            <consortium name="Coccidioides Genome Resources Consortium"/>
            <consortium name="The Broad Institute Genome Sequencing Platform"/>
            <person name="Henn M.R."/>
            <person name="Sykes S."/>
            <person name="Young S."/>
            <person name="Jaffe D."/>
            <person name="Berlin A."/>
            <person name="Alvarez P."/>
            <person name="Butler J."/>
            <person name="Gnerre S."/>
            <person name="Grabherr M."/>
            <person name="Mauceli E."/>
            <person name="Brockman W."/>
            <person name="Kodira C."/>
            <person name="Alvarado L."/>
            <person name="Zeng Q."/>
            <person name="Crawford M."/>
            <person name="Antoine C."/>
            <person name="Devon K."/>
            <person name="Galgiani J."/>
            <person name="Orsborn K."/>
            <person name="Lewis M.L."/>
            <person name="Nusbaum C."/>
            <person name="Galagan J."/>
            <person name="Birren B."/>
        </authorList>
    </citation>
    <scope>NUCLEOTIDE SEQUENCE [LARGE SCALE GENOMIC DNA]</scope>
    <source>
        <strain evidence="2 3">RMSCC 3488</strain>
    </source>
</reference>
<evidence type="ECO:0000256" key="1">
    <source>
        <dbReference type="SAM" id="MobiDB-lite"/>
    </source>
</evidence>
<proteinExistence type="predicted"/>
<evidence type="ECO:0000313" key="3">
    <source>
        <dbReference type="Proteomes" id="UP000054567"/>
    </source>
</evidence>
<gene>
    <name evidence="2" type="ORF">CPAG_08207</name>
</gene>
<reference evidence="3" key="2">
    <citation type="journal article" date="2009" name="Genome Res.">
        <title>Comparative genomic analyses of the human fungal pathogens Coccidioides and their relatives.</title>
        <authorList>
            <person name="Sharpton T.J."/>
            <person name="Stajich J.E."/>
            <person name="Rounsley S.D."/>
            <person name="Gardner M.J."/>
            <person name="Wortman J.R."/>
            <person name="Jordar V.S."/>
            <person name="Maiti R."/>
            <person name="Kodira C.D."/>
            <person name="Neafsey D.E."/>
            <person name="Zeng Q."/>
            <person name="Hung C.-Y."/>
            <person name="McMahan C."/>
            <person name="Muszewska A."/>
            <person name="Grynberg M."/>
            <person name="Mandel M.A."/>
            <person name="Kellner E.M."/>
            <person name="Barker B.M."/>
            <person name="Galgiani J.N."/>
            <person name="Orbach M.J."/>
            <person name="Kirkland T.N."/>
            <person name="Cole G.T."/>
            <person name="Henn M.R."/>
            <person name="Birren B.W."/>
            <person name="Taylor J.W."/>
        </authorList>
    </citation>
    <scope>NUCLEOTIDE SEQUENCE [LARGE SCALE GENOMIC DNA]</scope>
    <source>
        <strain evidence="3">RMSCC 3488</strain>
    </source>
</reference>
<sequence>MAQFDTISSIDLSGSPGYMYPVHFGGLARRHSNRITKVASAGNSPRNCVRGDIMPKTGSCRRFSTQSDKLAASFYAALQKATASRLDLAPMPSYQLALPLAIPPTTKEDVSANAQVTPASDSFMDWGFAEMSALANNQPQFETISTQSPFDSYLPPQQPVSYQEPEPESDWPTYIPMVSSSSIDSEYSHSPRANTPLNCRVPISRDTTAASSPELFSYREFPEPKTPPSFSSESTNKSEEVLVGVGLYDEPDAVSWDESSRPNHYRIGAIGGPLFRAEPLVGKGLKLEETFSPPPLESDDDDDAKSETG</sequence>